<dbReference type="InParanoid" id="D2VJP8"/>
<dbReference type="EMBL" id="GG738876">
    <property type="protein sequence ID" value="EFC43068.1"/>
    <property type="molecule type" value="Genomic_DNA"/>
</dbReference>
<sequence>MKFIGDGIGGSLVMHQYSDEEMNSFKKYPIVNVSSADELTLFGVYSLNLTNAWYGEDDTFFLYLSYFMGVFNAVPDYLNLLLLDNSNSFVPMPNEIRERIFVKTVNATFRDYQNTLQNNILYMGTFGKFITQKSEMNTYVNISYPQVVNYEMDTSLNQTLDVYYYNFYGSIPIGNPLRYKMVAVTDQINYPNPSYISLYKFNVIGSENQKLDYNGYGLRNYVFYFDADKLLDYYSKQFNETLQIETLACGYQKERTNSYVDNGRSKVNLKEGTLTCDDTIGNDVKSVTIMVKTIKTISSSTPHQSSGKIPVDESTIIVAVTASAFGALLIVVGIITIVAMICCLRRNKKYSEIQ</sequence>
<feature type="transmembrane region" description="Helical" evidence="1">
    <location>
        <begin position="316"/>
        <end position="344"/>
    </location>
</feature>
<dbReference type="RefSeq" id="XP_002675812.1">
    <property type="nucleotide sequence ID" value="XM_002675766.1"/>
</dbReference>
<dbReference type="GeneID" id="8852965"/>
<dbReference type="KEGG" id="ngr:NAEGRDRAFT_50104"/>
<organism evidence="3">
    <name type="scientific">Naegleria gruberi</name>
    <name type="common">Amoeba</name>
    <dbReference type="NCBI Taxonomy" id="5762"/>
    <lineage>
        <taxon>Eukaryota</taxon>
        <taxon>Discoba</taxon>
        <taxon>Heterolobosea</taxon>
        <taxon>Tetramitia</taxon>
        <taxon>Eutetramitia</taxon>
        <taxon>Vahlkampfiidae</taxon>
        <taxon>Naegleria</taxon>
    </lineage>
</organism>
<dbReference type="AlphaFoldDB" id="D2VJP8"/>
<keyword evidence="1" id="KW-1133">Transmembrane helix</keyword>
<dbReference type="VEuPathDB" id="AmoebaDB:NAEGRDRAFT_50104"/>
<evidence type="ECO:0000256" key="1">
    <source>
        <dbReference type="SAM" id="Phobius"/>
    </source>
</evidence>
<keyword evidence="3" id="KW-1185">Reference proteome</keyword>
<protein>
    <submittedName>
        <fullName evidence="2">Predicted protein</fullName>
    </submittedName>
</protein>
<dbReference type="OMA" id="KSEMNTY"/>
<dbReference type="OrthoDB" id="10618120at2759"/>
<evidence type="ECO:0000313" key="2">
    <source>
        <dbReference type="EMBL" id="EFC43068.1"/>
    </source>
</evidence>
<name>D2VJP8_NAEGR</name>
<gene>
    <name evidence="2" type="ORF">NAEGRDRAFT_50104</name>
</gene>
<accession>D2VJP8</accession>
<dbReference type="Proteomes" id="UP000006671">
    <property type="component" value="Unassembled WGS sequence"/>
</dbReference>
<evidence type="ECO:0000313" key="3">
    <source>
        <dbReference type="Proteomes" id="UP000006671"/>
    </source>
</evidence>
<reference evidence="2 3" key="1">
    <citation type="journal article" date="2010" name="Cell">
        <title>The genome of Naegleria gruberi illuminates early eukaryotic versatility.</title>
        <authorList>
            <person name="Fritz-Laylin L.K."/>
            <person name="Prochnik S.E."/>
            <person name="Ginger M.L."/>
            <person name="Dacks J.B."/>
            <person name="Carpenter M.L."/>
            <person name="Field M.C."/>
            <person name="Kuo A."/>
            <person name="Paredez A."/>
            <person name="Chapman J."/>
            <person name="Pham J."/>
            <person name="Shu S."/>
            <person name="Neupane R."/>
            <person name="Cipriano M."/>
            <person name="Mancuso J."/>
            <person name="Tu H."/>
            <person name="Salamov A."/>
            <person name="Lindquist E."/>
            <person name="Shapiro H."/>
            <person name="Lucas S."/>
            <person name="Grigoriev I.V."/>
            <person name="Cande W.Z."/>
            <person name="Fulton C."/>
            <person name="Rokhsar D.S."/>
            <person name="Dawson S.C."/>
        </authorList>
    </citation>
    <scope>NUCLEOTIDE SEQUENCE [LARGE SCALE GENOMIC DNA]</scope>
    <source>
        <strain evidence="2 3">NEG-M</strain>
    </source>
</reference>
<keyword evidence="1" id="KW-0812">Transmembrane</keyword>
<keyword evidence="1" id="KW-0472">Membrane</keyword>
<proteinExistence type="predicted"/>